<accession>A0A134AD58</accession>
<dbReference type="Proteomes" id="UP000321397">
    <property type="component" value="Chromosome"/>
</dbReference>
<reference evidence="1 4" key="3">
    <citation type="submission" date="2019-07" db="EMBL/GenBank/DDBJ databases">
        <title>Complete Genome Sequence of Leptotrichia wadei Strain JMUB3933.</title>
        <authorList>
            <person name="Watanabe S."/>
            <person name="Cui L."/>
        </authorList>
    </citation>
    <scope>NUCLEOTIDE SEQUENCE [LARGE SCALE GENOMIC DNA]</scope>
    <source>
        <strain evidence="1 4">JMUB3933</strain>
    </source>
</reference>
<dbReference type="Proteomes" id="UP000070483">
    <property type="component" value="Unassembled WGS sequence"/>
</dbReference>
<dbReference type="EMBL" id="LSDD01000089">
    <property type="protein sequence ID" value="KXB65480.1"/>
    <property type="molecule type" value="Genomic_DNA"/>
</dbReference>
<dbReference type="STRING" id="157687.HMPREF3180_01159"/>
<reference evidence="2" key="2">
    <citation type="submission" date="2016-01" db="EMBL/GenBank/DDBJ databases">
        <authorList>
            <person name="Oliw E.H."/>
        </authorList>
    </citation>
    <scope>NUCLEOTIDE SEQUENCE [LARGE SCALE GENOMIC DNA]</scope>
    <source>
        <strain evidence="2">KA00185</strain>
    </source>
</reference>
<name>A0A134AD58_9FUSO</name>
<evidence type="ECO:0000313" key="2">
    <source>
        <dbReference type="EMBL" id="KXB65480.1"/>
    </source>
</evidence>
<reference evidence="3" key="1">
    <citation type="submission" date="2016-01" db="EMBL/GenBank/DDBJ databases">
        <authorList>
            <person name="Mitreva M."/>
            <person name="Pepin K.H."/>
            <person name="Mihindukulasuriya K.A."/>
            <person name="Fulton R."/>
            <person name="Fronick C."/>
            <person name="O'Laughlin M."/>
            <person name="Miner T."/>
            <person name="Herter B."/>
            <person name="Rosa B.A."/>
            <person name="Cordes M."/>
            <person name="Tomlinson C."/>
            <person name="Wollam A."/>
            <person name="Palsikar V.B."/>
            <person name="Mardis E.R."/>
            <person name="Wilson R.K."/>
        </authorList>
    </citation>
    <scope>NUCLEOTIDE SEQUENCE [LARGE SCALE GENOMIC DNA]</scope>
    <source>
        <strain evidence="3">KA00185</strain>
    </source>
</reference>
<organism evidence="2 3">
    <name type="scientific">Leptotrichia wadei</name>
    <dbReference type="NCBI Taxonomy" id="157687"/>
    <lineage>
        <taxon>Bacteria</taxon>
        <taxon>Fusobacteriati</taxon>
        <taxon>Fusobacteriota</taxon>
        <taxon>Fusobacteriia</taxon>
        <taxon>Fusobacteriales</taxon>
        <taxon>Leptotrichiaceae</taxon>
        <taxon>Leptotrichia</taxon>
    </lineage>
</organism>
<dbReference type="RefSeq" id="WP_060917902.1">
    <property type="nucleotide sequence ID" value="NZ_AP019834.1"/>
</dbReference>
<evidence type="ECO:0000313" key="3">
    <source>
        <dbReference type="Proteomes" id="UP000070483"/>
    </source>
</evidence>
<protein>
    <submittedName>
        <fullName evidence="2">Uncharacterized protein</fullName>
    </submittedName>
</protein>
<dbReference type="OrthoDB" id="82388at2"/>
<dbReference type="AlphaFoldDB" id="A0A134AD58"/>
<dbReference type="EMBL" id="AP019834">
    <property type="protein sequence ID" value="BBM47811.1"/>
    <property type="molecule type" value="Genomic_DNA"/>
</dbReference>
<sequence length="75" mass="8860">MIIDIELNEKKQKQLKEVLEYDNNFINNLVSKELDKIEENEQISKSEIKRIMKLSEKAKKSPMISLENFGKKMGF</sequence>
<proteinExistence type="predicted"/>
<evidence type="ECO:0000313" key="4">
    <source>
        <dbReference type="Proteomes" id="UP000321397"/>
    </source>
</evidence>
<gene>
    <name evidence="2" type="ORF">HMPREF3180_01159</name>
    <name evidence="1" type="ORF">JMUB3933_1312</name>
</gene>
<evidence type="ECO:0000313" key="1">
    <source>
        <dbReference type="EMBL" id="BBM47811.1"/>
    </source>
</evidence>
<keyword evidence="3" id="KW-1185">Reference proteome</keyword>
<dbReference type="PATRIC" id="fig|157687.3.peg.1154"/>